<gene>
    <name evidence="9" type="ORF">BJ980_002864</name>
</gene>
<evidence type="ECO:0000256" key="3">
    <source>
        <dbReference type="ARBA" id="ARBA00022448"/>
    </source>
</evidence>
<feature type="transmembrane region" description="Helical" evidence="8">
    <location>
        <begin position="129"/>
        <end position="156"/>
    </location>
</feature>
<evidence type="ECO:0000256" key="6">
    <source>
        <dbReference type="ARBA" id="ARBA00022989"/>
    </source>
</evidence>
<dbReference type="GO" id="GO:0005886">
    <property type="term" value="C:plasma membrane"/>
    <property type="evidence" value="ECO:0007669"/>
    <property type="project" value="UniProtKB-SubCell"/>
</dbReference>
<comment type="subcellular location">
    <subcellularLocation>
        <location evidence="1 8">Cell membrane</location>
        <topology evidence="1 8">Multi-pass membrane protein</topology>
    </subcellularLocation>
</comment>
<proteinExistence type="inferred from homology"/>
<dbReference type="RefSeq" id="WP_179502937.1">
    <property type="nucleotide sequence ID" value="NZ_JACCAA010000001.1"/>
</dbReference>
<feature type="transmembrane region" description="Helical" evidence="8">
    <location>
        <begin position="221"/>
        <end position="239"/>
    </location>
</feature>
<keyword evidence="7 8" id="KW-0472">Membrane</keyword>
<organism evidence="9 10">
    <name type="scientific">Nocardioides daedukensis</name>
    <dbReference type="NCBI Taxonomy" id="634462"/>
    <lineage>
        <taxon>Bacteria</taxon>
        <taxon>Bacillati</taxon>
        <taxon>Actinomycetota</taxon>
        <taxon>Actinomycetes</taxon>
        <taxon>Propionibacteriales</taxon>
        <taxon>Nocardioidaceae</taxon>
        <taxon>Nocardioides</taxon>
    </lineage>
</organism>
<name>A0A7Y9S283_9ACTN</name>
<feature type="transmembrane region" description="Helical" evidence="8">
    <location>
        <begin position="100"/>
        <end position="117"/>
    </location>
</feature>
<dbReference type="AlphaFoldDB" id="A0A7Y9S283"/>
<keyword evidence="3" id="KW-0813">Transport</keyword>
<accession>A0A7Y9S283</accession>
<feature type="transmembrane region" description="Helical" evidence="8">
    <location>
        <begin position="77"/>
        <end position="94"/>
    </location>
</feature>
<dbReference type="PANTHER" id="PTHR30269">
    <property type="entry name" value="TRANSMEMBRANE PROTEIN YFCA"/>
    <property type="match status" value="1"/>
</dbReference>
<keyword evidence="4 8" id="KW-1003">Cell membrane</keyword>
<dbReference type="InterPro" id="IPR002781">
    <property type="entry name" value="TM_pro_TauE-like"/>
</dbReference>
<evidence type="ECO:0000256" key="8">
    <source>
        <dbReference type="RuleBase" id="RU363041"/>
    </source>
</evidence>
<keyword evidence="10" id="KW-1185">Reference proteome</keyword>
<dbReference type="Pfam" id="PF01925">
    <property type="entry name" value="TauE"/>
    <property type="match status" value="1"/>
</dbReference>
<dbReference type="InterPro" id="IPR052017">
    <property type="entry name" value="TSUP"/>
</dbReference>
<keyword evidence="5 8" id="KW-0812">Transmembrane</keyword>
<comment type="caution">
    <text evidence="9">The sequence shown here is derived from an EMBL/GenBank/DDBJ whole genome shotgun (WGS) entry which is preliminary data.</text>
</comment>
<evidence type="ECO:0000313" key="10">
    <source>
        <dbReference type="Proteomes" id="UP000540656"/>
    </source>
</evidence>
<dbReference type="PANTHER" id="PTHR30269:SF37">
    <property type="entry name" value="MEMBRANE TRANSPORTER PROTEIN"/>
    <property type="match status" value="1"/>
</dbReference>
<dbReference type="Proteomes" id="UP000540656">
    <property type="component" value="Unassembled WGS sequence"/>
</dbReference>
<feature type="transmembrane region" description="Helical" evidence="8">
    <location>
        <begin position="33"/>
        <end position="57"/>
    </location>
</feature>
<keyword evidence="6 8" id="KW-1133">Transmembrane helix</keyword>
<evidence type="ECO:0000313" key="9">
    <source>
        <dbReference type="EMBL" id="NYG59941.1"/>
    </source>
</evidence>
<dbReference type="EMBL" id="JACCAA010000001">
    <property type="protein sequence ID" value="NYG59941.1"/>
    <property type="molecule type" value="Genomic_DNA"/>
</dbReference>
<reference evidence="9 10" key="1">
    <citation type="submission" date="2020-07" db="EMBL/GenBank/DDBJ databases">
        <title>Sequencing the genomes of 1000 actinobacteria strains.</title>
        <authorList>
            <person name="Klenk H.-P."/>
        </authorList>
    </citation>
    <scope>NUCLEOTIDE SEQUENCE [LARGE SCALE GENOMIC DNA]</scope>
    <source>
        <strain evidence="9 10">DSM 23819</strain>
    </source>
</reference>
<evidence type="ECO:0000256" key="1">
    <source>
        <dbReference type="ARBA" id="ARBA00004651"/>
    </source>
</evidence>
<evidence type="ECO:0000256" key="5">
    <source>
        <dbReference type="ARBA" id="ARBA00022692"/>
    </source>
</evidence>
<comment type="similarity">
    <text evidence="2 8">Belongs to the 4-toluene sulfonate uptake permease (TSUP) (TC 2.A.102) family.</text>
</comment>
<feature type="transmembrane region" description="Helical" evidence="8">
    <location>
        <begin position="176"/>
        <end position="209"/>
    </location>
</feature>
<evidence type="ECO:0000256" key="2">
    <source>
        <dbReference type="ARBA" id="ARBA00009142"/>
    </source>
</evidence>
<evidence type="ECO:0000256" key="7">
    <source>
        <dbReference type="ARBA" id="ARBA00023136"/>
    </source>
</evidence>
<protein>
    <recommendedName>
        <fullName evidence="8">Probable membrane transporter protein</fullName>
    </recommendedName>
</protein>
<evidence type="ECO:0000256" key="4">
    <source>
        <dbReference type="ARBA" id="ARBA00022475"/>
    </source>
</evidence>
<sequence>MGDLLTLALAAAAIFVLAALAQAVSGFGSALLAIPLLVMVMDPVPAVVTATGVSLVISGTAWRRERAHVMVPVGRRLVLAGVLGMPLGLATLLLVSERALGIGIGILVLVTVAALACRVKVPDSPGMHWVAGMMSGALLTSTGMNGPPLVLAVHGVGGSARSTRATLQTVFTVQDLLALCAFALAGLFSQQVVIAMAAGCLGIPLGWAIGDRIFHRLSEQTFRRVILVGLSLAAVTSLVQTTTH</sequence>